<dbReference type="InterPro" id="IPR035903">
    <property type="entry name" value="HesB-like_dom_sf"/>
</dbReference>
<dbReference type="AlphaFoldDB" id="A0A9X4AGC8"/>
<evidence type="ECO:0000256" key="1">
    <source>
        <dbReference type="ARBA" id="ARBA00006718"/>
    </source>
</evidence>
<accession>A0A9X4AGC8</accession>
<evidence type="ECO:0000313" key="2">
    <source>
        <dbReference type="EMBL" id="MDC3416948.1"/>
    </source>
</evidence>
<gene>
    <name evidence="2" type="ORF">NC799_08435</name>
</gene>
<name>A0A9X4AGC8_9BACI</name>
<protein>
    <submittedName>
        <fullName evidence="2">HesB/YadR/YfhF family protein</fullName>
    </submittedName>
</protein>
<organism evidence="2 3">
    <name type="scientific">Aquibacillus salsiterrae</name>
    <dbReference type="NCBI Taxonomy" id="2950439"/>
    <lineage>
        <taxon>Bacteria</taxon>
        <taxon>Bacillati</taxon>
        <taxon>Bacillota</taxon>
        <taxon>Bacilli</taxon>
        <taxon>Bacillales</taxon>
        <taxon>Bacillaceae</taxon>
        <taxon>Aquibacillus</taxon>
    </lineage>
</organism>
<keyword evidence="3" id="KW-1185">Reference proteome</keyword>
<dbReference type="InterPro" id="IPR008326">
    <property type="entry name" value="PdhI-like"/>
</dbReference>
<dbReference type="RefSeq" id="WP_272445980.1">
    <property type="nucleotide sequence ID" value="NZ_JAMQKC010000005.1"/>
</dbReference>
<comment type="caution">
    <text evidence="2">The sequence shown here is derived from an EMBL/GenBank/DDBJ whole genome shotgun (WGS) entry which is preliminary data.</text>
</comment>
<sequence>MKMTITQPAAKWFVDELSLNEGDYVRFLVRYGGHGGIHKGFSLAISNDKPNDPAIHTEALGITFYVENSDIWYFDDKDFHIKYSRKYDEIEYIVGN</sequence>
<dbReference type="Proteomes" id="UP001145069">
    <property type="component" value="Unassembled WGS sequence"/>
</dbReference>
<dbReference type="EMBL" id="JAMQKC010000005">
    <property type="protein sequence ID" value="MDC3416948.1"/>
    <property type="molecule type" value="Genomic_DNA"/>
</dbReference>
<reference evidence="2" key="1">
    <citation type="submission" date="2022-06" db="EMBL/GenBank/DDBJ databases">
        <title>Aquibacillus sp. a new bacterium isolated from soil saline samples.</title>
        <authorList>
            <person name="Galisteo C."/>
            <person name="De La Haba R."/>
            <person name="Sanchez-Porro C."/>
            <person name="Ventosa A."/>
        </authorList>
    </citation>
    <scope>NUCLEOTIDE SEQUENCE</scope>
    <source>
        <strain evidence="2">3ASR75-54</strain>
    </source>
</reference>
<comment type="similarity">
    <text evidence="1">Belongs to the HesB/IscA family.</text>
</comment>
<evidence type="ECO:0000313" key="3">
    <source>
        <dbReference type="Proteomes" id="UP001145069"/>
    </source>
</evidence>
<dbReference type="PIRSF" id="PIRSF034852">
    <property type="entry name" value="UCP034852"/>
    <property type="match status" value="1"/>
</dbReference>
<dbReference type="SUPFAM" id="SSF89360">
    <property type="entry name" value="HesB-like domain"/>
    <property type="match status" value="1"/>
</dbReference>
<proteinExistence type="inferred from homology"/>